<name>A0ABV6Y984_9HYPH</name>
<reference evidence="4 5" key="1">
    <citation type="submission" date="2024-09" db="EMBL/GenBank/DDBJ databases">
        <title>Nodulacao em especies de Leguminosae Basais da Amazonia e Caracterizacao dos Rizobios e Bacterias Associadas aos Nodulos.</title>
        <authorList>
            <person name="Jambeiro I.C.A."/>
            <person name="Lopes I.S."/>
            <person name="Aguiar E.R.G.R."/>
            <person name="Santos A.F.J."/>
            <person name="Dos Santos J.M.F."/>
            <person name="Gross E."/>
        </authorList>
    </citation>
    <scope>NUCLEOTIDE SEQUENCE [LARGE SCALE GENOMIC DNA]</scope>
    <source>
        <strain evidence="4 5">BRUESC1165</strain>
    </source>
</reference>
<accession>A0ABV6Y984</accession>
<protein>
    <submittedName>
        <fullName evidence="4">IS66 family transposase zinc-finger binding domain-containing protein</fullName>
    </submittedName>
</protein>
<keyword evidence="1" id="KW-0175">Coiled coil</keyword>
<dbReference type="Proteomes" id="UP001593940">
    <property type="component" value="Unassembled WGS sequence"/>
</dbReference>
<feature type="domain" description="Transposase TnpC homeodomain" evidence="3">
    <location>
        <begin position="49"/>
        <end position="124"/>
    </location>
</feature>
<dbReference type="PANTHER" id="PTHR33678">
    <property type="entry name" value="BLL1576 PROTEIN"/>
    <property type="match status" value="1"/>
</dbReference>
<comment type="caution">
    <text evidence="4">The sequence shown here is derived from an EMBL/GenBank/DDBJ whole genome shotgun (WGS) entry which is preliminary data.</text>
</comment>
<evidence type="ECO:0000259" key="2">
    <source>
        <dbReference type="Pfam" id="PF13005"/>
    </source>
</evidence>
<dbReference type="EMBL" id="JBHOMY010000033">
    <property type="protein sequence ID" value="MFC1457836.1"/>
    <property type="molecule type" value="Genomic_DNA"/>
</dbReference>
<evidence type="ECO:0000313" key="5">
    <source>
        <dbReference type="Proteomes" id="UP001593940"/>
    </source>
</evidence>
<sequence>MTTRDSALPDDVDTLKAMVRAMAERTALLEQRNAHLEQVNQGAEERIARLMAIVKMLERARYGTRSERLGKDRLSDDQYALALDEIETGVAALEAERDKTAGRPTKRPPRPRKGFAAHLERVEVVIEPDDPAGCEGLERIRIGEDVCERLDVTPAQFRVIVTRRPKLLIPE</sequence>
<dbReference type="PANTHER" id="PTHR33678:SF1">
    <property type="entry name" value="BLL1576 PROTEIN"/>
    <property type="match status" value="1"/>
</dbReference>
<organism evidence="4 5">
    <name type="scientific">Microvirga arabica</name>
    <dbReference type="NCBI Taxonomy" id="1128671"/>
    <lineage>
        <taxon>Bacteria</taxon>
        <taxon>Pseudomonadati</taxon>
        <taxon>Pseudomonadota</taxon>
        <taxon>Alphaproteobacteria</taxon>
        <taxon>Hyphomicrobiales</taxon>
        <taxon>Methylobacteriaceae</taxon>
        <taxon>Microvirga</taxon>
    </lineage>
</organism>
<evidence type="ECO:0000313" key="4">
    <source>
        <dbReference type="EMBL" id="MFC1457836.1"/>
    </source>
</evidence>
<dbReference type="GO" id="GO:0008270">
    <property type="term" value="F:zinc ion binding"/>
    <property type="evidence" value="ECO:0007669"/>
    <property type="project" value="UniProtKB-KW"/>
</dbReference>
<keyword evidence="4" id="KW-0863">Zinc-finger</keyword>
<evidence type="ECO:0000259" key="3">
    <source>
        <dbReference type="Pfam" id="PF13007"/>
    </source>
</evidence>
<keyword evidence="5" id="KW-1185">Reference proteome</keyword>
<dbReference type="InterPro" id="IPR024474">
    <property type="entry name" value="Znf_dom_IS66"/>
</dbReference>
<dbReference type="InterPro" id="IPR052344">
    <property type="entry name" value="Transposase-related"/>
</dbReference>
<dbReference type="InterPro" id="IPR024463">
    <property type="entry name" value="Transposase_TnpC_homeodom"/>
</dbReference>
<dbReference type="Pfam" id="PF13005">
    <property type="entry name" value="zf-IS66"/>
    <property type="match status" value="1"/>
</dbReference>
<dbReference type="Pfam" id="PF13007">
    <property type="entry name" value="LZ_Tnp_IS66"/>
    <property type="match status" value="1"/>
</dbReference>
<keyword evidence="4" id="KW-0479">Metal-binding</keyword>
<evidence type="ECO:0000256" key="1">
    <source>
        <dbReference type="SAM" id="Coils"/>
    </source>
</evidence>
<feature type="domain" description="Transposase IS66 zinc-finger binding" evidence="2">
    <location>
        <begin position="133"/>
        <end position="166"/>
    </location>
</feature>
<feature type="coiled-coil region" evidence="1">
    <location>
        <begin position="26"/>
        <end position="60"/>
    </location>
</feature>
<dbReference type="RefSeq" id="WP_377030033.1">
    <property type="nucleotide sequence ID" value="NZ_JBHOMY010000033.1"/>
</dbReference>
<keyword evidence="4" id="KW-0862">Zinc</keyword>
<proteinExistence type="predicted"/>
<gene>
    <name evidence="4" type="ORF">ACETIH_14145</name>
</gene>